<geneLocation type="plasmid" evidence="1 2">
    <name>pQD2021</name>
</geneLocation>
<dbReference type="AlphaFoldDB" id="A0AAU0F4T6"/>
<accession>A0AAU0F4T6</accession>
<evidence type="ECO:0000313" key="2">
    <source>
        <dbReference type="Proteomes" id="UP001432059"/>
    </source>
</evidence>
<keyword evidence="2" id="KW-1185">Reference proteome</keyword>
<sequence>MNYGKCGYNKNYTTTWNYIKDKKGFDLTEVTDESSIKYQETVPCVDGSGSTPNSEDICVGKDVRTD</sequence>
<evidence type="ECO:0000313" key="1">
    <source>
        <dbReference type="EMBL" id="WOC53147.1"/>
    </source>
</evidence>
<organism evidence="1 2">
    <name type="scientific">Bergeyella porcorum</name>
    <dbReference type="NCBI Taxonomy" id="1735111"/>
    <lineage>
        <taxon>Bacteria</taxon>
        <taxon>Pseudomonadati</taxon>
        <taxon>Bacteroidota</taxon>
        <taxon>Flavobacteriia</taxon>
        <taxon>Flavobacteriales</taxon>
        <taxon>Weeksellaceae</taxon>
        <taxon>Bergeyella</taxon>
    </lineage>
</organism>
<protein>
    <submittedName>
        <fullName evidence="1">Uncharacterized protein</fullName>
    </submittedName>
</protein>
<dbReference type="RefSeq" id="WP_327985364.1">
    <property type="nucleotide sequence ID" value="NZ_CP136427.1"/>
</dbReference>
<keyword evidence="1" id="KW-0614">Plasmid</keyword>
<dbReference type="EMBL" id="CP136427">
    <property type="protein sequence ID" value="WOC53147.1"/>
    <property type="molecule type" value="Genomic_DNA"/>
</dbReference>
<name>A0AAU0F4T6_9FLAO</name>
<gene>
    <name evidence="1" type="ORF">BPO_p0064</name>
</gene>
<dbReference type="KEGG" id="bpor:BPO_p0064"/>
<dbReference type="Proteomes" id="UP001432059">
    <property type="component" value="Plasmid pQD2021"/>
</dbReference>
<reference evidence="1" key="1">
    <citation type="submission" date="2023-10" db="EMBL/GenBank/DDBJ databases">
        <title>Characterization and whole genome sequencing of a novel strain of Bergeyella porcorum QD2021 isolated from pig.</title>
        <authorList>
            <person name="Liu G."/>
            <person name="Chen C."/>
            <person name="Han X."/>
        </authorList>
    </citation>
    <scope>NUCLEOTIDE SEQUENCE</scope>
    <source>
        <strain evidence="1">QD2021</strain>
        <plasmid evidence="1">pQD2021</plasmid>
    </source>
</reference>
<proteinExistence type="predicted"/>